<keyword evidence="6" id="KW-0411">Iron-sulfur</keyword>
<evidence type="ECO:0000256" key="1">
    <source>
        <dbReference type="ARBA" id="ARBA00022485"/>
    </source>
</evidence>
<dbReference type="RefSeq" id="WP_171185353.1">
    <property type="nucleotide sequence ID" value="NZ_WTPX01000034.1"/>
</dbReference>
<keyword evidence="10" id="KW-1185">Reference proteome</keyword>
<dbReference type="CDD" id="cd00056">
    <property type="entry name" value="ENDO3c"/>
    <property type="match status" value="1"/>
</dbReference>
<reference evidence="9 10" key="1">
    <citation type="journal article" date="2020" name="Syst. Appl. Microbiol.">
        <title>Alienimonas chondri sp. nov., a novel planctomycete isolated from the biofilm of the red alga Chondrus crispus.</title>
        <authorList>
            <person name="Vitorino I."/>
            <person name="Albuquerque L."/>
            <person name="Wiegand S."/>
            <person name="Kallscheuer N."/>
            <person name="da Costa M.S."/>
            <person name="Lobo-da-Cunha A."/>
            <person name="Jogler C."/>
            <person name="Lage O.M."/>
        </authorList>
    </citation>
    <scope>NUCLEOTIDE SEQUENCE [LARGE SCALE GENOMIC DNA]</scope>
    <source>
        <strain evidence="9 10">LzC2</strain>
    </source>
</reference>
<keyword evidence="3" id="KW-0227">DNA damage</keyword>
<dbReference type="InterPro" id="IPR003265">
    <property type="entry name" value="HhH-GPD_domain"/>
</dbReference>
<gene>
    <name evidence="9" type="primary">pdg</name>
    <name evidence="9" type="ORF">LzC2_14630</name>
</gene>
<comment type="caution">
    <text evidence="9">The sequence shown here is derived from an EMBL/GenBank/DDBJ whole genome shotgun (WGS) entry which is preliminary data.</text>
</comment>
<accession>A0ABX1VBE2</accession>
<protein>
    <submittedName>
        <fullName evidence="9">Ultraviolet N-glycosylase/AP lyase</fullName>
    </submittedName>
</protein>
<keyword evidence="9" id="KW-0456">Lyase</keyword>
<dbReference type="Gene3D" id="1.10.340.30">
    <property type="entry name" value="Hypothetical protein, domain 2"/>
    <property type="match status" value="1"/>
</dbReference>
<feature type="domain" description="HhH-GPD" evidence="8">
    <location>
        <begin position="49"/>
        <end position="214"/>
    </location>
</feature>
<evidence type="ECO:0000256" key="2">
    <source>
        <dbReference type="ARBA" id="ARBA00022723"/>
    </source>
</evidence>
<dbReference type="GO" id="GO:0016829">
    <property type="term" value="F:lyase activity"/>
    <property type="evidence" value="ECO:0007669"/>
    <property type="project" value="UniProtKB-KW"/>
</dbReference>
<dbReference type="Gene3D" id="1.10.1670.10">
    <property type="entry name" value="Helix-hairpin-Helix base-excision DNA repair enzymes (C-terminal)"/>
    <property type="match status" value="1"/>
</dbReference>
<evidence type="ECO:0000256" key="3">
    <source>
        <dbReference type="ARBA" id="ARBA00022763"/>
    </source>
</evidence>
<organism evidence="9 10">
    <name type="scientific">Alienimonas chondri</name>
    <dbReference type="NCBI Taxonomy" id="2681879"/>
    <lineage>
        <taxon>Bacteria</taxon>
        <taxon>Pseudomonadati</taxon>
        <taxon>Planctomycetota</taxon>
        <taxon>Planctomycetia</taxon>
        <taxon>Planctomycetales</taxon>
        <taxon>Planctomycetaceae</taxon>
        <taxon>Alienimonas</taxon>
    </lineage>
</organism>
<keyword evidence="1" id="KW-0004">4Fe-4S</keyword>
<dbReference type="PANTHER" id="PTHR10359:SF18">
    <property type="entry name" value="ENDONUCLEASE III"/>
    <property type="match status" value="1"/>
</dbReference>
<evidence type="ECO:0000313" key="10">
    <source>
        <dbReference type="Proteomes" id="UP000609651"/>
    </source>
</evidence>
<evidence type="ECO:0000256" key="6">
    <source>
        <dbReference type="ARBA" id="ARBA00023014"/>
    </source>
</evidence>
<dbReference type="InterPro" id="IPR011257">
    <property type="entry name" value="DNA_glycosylase"/>
</dbReference>
<keyword evidence="2" id="KW-0479">Metal-binding</keyword>
<evidence type="ECO:0000256" key="7">
    <source>
        <dbReference type="ARBA" id="ARBA00023295"/>
    </source>
</evidence>
<dbReference type="PANTHER" id="PTHR10359">
    <property type="entry name" value="A/G-SPECIFIC ADENINE GLYCOSYLASE/ENDONUCLEASE III"/>
    <property type="match status" value="1"/>
</dbReference>
<keyword evidence="5" id="KW-0408">Iron</keyword>
<dbReference type="Pfam" id="PF00730">
    <property type="entry name" value="HhH-GPD"/>
    <property type="match status" value="1"/>
</dbReference>
<dbReference type="PIRSF" id="PIRSF001435">
    <property type="entry name" value="Nth"/>
    <property type="match status" value="1"/>
</dbReference>
<dbReference type="SMART" id="SM00478">
    <property type="entry name" value="ENDO3c"/>
    <property type="match status" value="1"/>
</dbReference>
<dbReference type="SUPFAM" id="SSF48150">
    <property type="entry name" value="DNA-glycosylase"/>
    <property type="match status" value="1"/>
</dbReference>
<evidence type="ECO:0000313" key="9">
    <source>
        <dbReference type="EMBL" id="NNJ25393.1"/>
    </source>
</evidence>
<proteinExistence type="predicted"/>
<dbReference type="InterPro" id="IPR023170">
    <property type="entry name" value="HhH_base_excis_C"/>
</dbReference>
<dbReference type="Proteomes" id="UP000609651">
    <property type="component" value="Unassembled WGS sequence"/>
</dbReference>
<evidence type="ECO:0000256" key="5">
    <source>
        <dbReference type="ARBA" id="ARBA00023004"/>
    </source>
</evidence>
<evidence type="ECO:0000259" key="8">
    <source>
        <dbReference type="SMART" id="SM00478"/>
    </source>
</evidence>
<dbReference type="EMBL" id="WTPX01000034">
    <property type="protein sequence ID" value="NNJ25393.1"/>
    <property type="molecule type" value="Genomic_DNA"/>
</dbReference>
<sequence>MPAAVASQDLAEKSALALELHRRLGEEYGVPVPYFHSLSPMAELLSSFLSHRTRNSDSGRAFKQLRARFPTWAEVRDAPTGEVEAELAPCTWPEQKAPRLQAILRLVTERRGAVDDDSLDFLADLPVAEARAWLEELPGVGPKTSAATLCFSRLRRPALPVDSHHHRVAQRTGLIPKSLAVGPSHARLEALLPAEWSGQQVYDHHELLMFLGQRVCHYRGPKCSRCPVLDLCPTGLARTEPPREKPR</sequence>
<keyword evidence="4" id="KW-0378">Hydrolase</keyword>
<keyword evidence="7" id="KW-0326">Glycosidase</keyword>
<evidence type="ECO:0000256" key="4">
    <source>
        <dbReference type="ARBA" id="ARBA00022801"/>
    </source>
</evidence>
<name>A0ABX1VBE2_9PLAN</name>